<dbReference type="PANTHER" id="PTHR11863">
    <property type="entry name" value="STEROL DESATURASE"/>
    <property type="match status" value="1"/>
</dbReference>
<accession>A0A7C4W0W6</accession>
<keyword evidence="4 5" id="KW-0472">Membrane</keyword>
<sequence length="291" mass="32976">MLMVFSMTSEAFLRLFCFGALFAVFGIWELLFPRRKRRFTRARRWTSNLGLALIDVLVLRILLPTAAVGIALQAHASGWGLFNNLSLPEPLEMVLAVVLLDLIVYLQHLMFHATPLLWRLHLVHHTDMDLDLTTGLRFHPIEILISMIIKMTAVAALGPSVFSVLAFEILLNGTAMFNHGNIALPASADRILRLFLVTPDMHRVHHSVTIRETNSNFGFNLPWWDRLFGTYRDQPVMDHETMPLGIAPFRKDTDLSLGNLLILPLKANPGAYSLNRIGADPKRLRNGRQNR</sequence>
<evidence type="ECO:0000313" key="7">
    <source>
        <dbReference type="EMBL" id="HGU33456.1"/>
    </source>
</evidence>
<organism evidence="7">
    <name type="scientific">Desulfatirhabdium butyrativorans</name>
    <dbReference type="NCBI Taxonomy" id="340467"/>
    <lineage>
        <taxon>Bacteria</taxon>
        <taxon>Pseudomonadati</taxon>
        <taxon>Thermodesulfobacteriota</taxon>
        <taxon>Desulfobacteria</taxon>
        <taxon>Desulfobacterales</taxon>
        <taxon>Desulfatirhabdiaceae</taxon>
        <taxon>Desulfatirhabdium</taxon>
    </lineage>
</organism>
<feature type="transmembrane region" description="Helical" evidence="5">
    <location>
        <begin position="12"/>
        <end position="31"/>
    </location>
</feature>
<feature type="transmembrane region" description="Helical" evidence="5">
    <location>
        <begin position="94"/>
        <end position="118"/>
    </location>
</feature>
<dbReference type="InterPro" id="IPR006694">
    <property type="entry name" value="Fatty_acid_hydroxylase"/>
</dbReference>
<dbReference type="GO" id="GO:0008610">
    <property type="term" value="P:lipid biosynthetic process"/>
    <property type="evidence" value="ECO:0007669"/>
    <property type="project" value="InterPro"/>
</dbReference>
<dbReference type="AlphaFoldDB" id="A0A7C4W0W6"/>
<evidence type="ECO:0000256" key="1">
    <source>
        <dbReference type="ARBA" id="ARBA00004370"/>
    </source>
</evidence>
<dbReference type="Pfam" id="PF04116">
    <property type="entry name" value="FA_hydroxylase"/>
    <property type="match status" value="1"/>
</dbReference>
<evidence type="ECO:0000256" key="3">
    <source>
        <dbReference type="ARBA" id="ARBA00022989"/>
    </source>
</evidence>
<comment type="caution">
    <text evidence="7">The sequence shown here is derived from an EMBL/GenBank/DDBJ whole genome shotgun (WGS) entry which is preliminary data.</text>
</comment>
<dbReference type="GO" id="GO:0016020">
    <property type="term" value="C:membrane"/>
    <property type="evidence" value="ECO:0007669"/>
    <property type="project" value="UniProtKB-SubCell"/>
</dbReference>
<name>A0A7C4W0W6_9BACT</name>
<feature type="domain" description="Fatty acid hydroxylase" evidence="6">
    <location>
        <begin position="93"/>
        <end position="230"/>
    </location>
</feature>
<evidence type="ECO:0000256" key="5">
    <source>
        <dbReference type="SAM" id="Phobius"/>
    </source>
</evidence>
<gene>
    <name evidence="7" type="ORF">ENS29_11435</name>
</gene>
<feature type="transmembrane region" description="Helical" evidence="5">
    <location>
        <begin position="147"/>
        <end position="171"/>
    </location>
</feature>
<dbReference type="GO" id="GO:0016491">
    <property type="term" value="F:oxidoreductase activity"/>
    <property type="evidence" value="ECO:0007669"/>
    <property type="project" value="InterPro"/>
</dbReference>
<comment type="subcellular location">
    <subcellularLocation>
        <location evidence="1">Membrane</location>
    </subcellularLocation>
</comment>
<protein>
    <submittedName>
        <fullName evidence="7">Sterol desaturase family protein</fullName>
    </submittedName>
</protein>
<evidence type="ECO:0000256" key="2">
    <source>
        <dbReference type="ARBA" id="ARBA00022692"/>
    </source>
</evidence>
<dbReference type="EMBL" id="DSUH01000262">
    <property type="protein sequence ID" value="HGU33456.1"/>
    <property type="molecule type" value="Genomic_DNA"/>
</dbReference>
<keyword evidence="2 5" id="KW-0812">Transmembrane</keyword>
<dbReference type="GO" id="GO:0005506">
    <property type="term" value="F:iron ion binding"/>
    <property type="evidence" value="ECO:0007669"/>
    <property type="project" value="InterPro"/>
</dbReference>
<proteinExistence type="predicted"/>
<evidence type="ECO:0000256" key="4">
    <source>
        <dbReference type="ARBA" id="ARBA00023136"/>
    </source>
</evidence>
<dbReference type="InterPro" id="IPR050307">
    <property type="entry name" value="Sterol_Desaturase_Related"/>
</dbReference>
<evidence type="ECO:0000259" key="6">
    <source>
        <dbReference type="Pfam" id="PF04116"/>
    </source>
</evidence>
<reference evidence="7" key="1">
    <citation type="journal article" date="2020" name="mSystems">
        <title>Genome- and Community-Level Interaction Insights into Carbon Utilization and Element Cycling Functions of Hydrothermarchaeota in Hydrothermal Sediment.</title>
        <authorList>
            <person name="Zhou Z."/>
            <person name="Liu Y."/>
            <person name="Xu W."/>
            <person name="Pan J."/>
            <person name="Luo Z.H."/>
            <person name="Li M."/>
        </authorList>
    </citation>
    <scope>NUCLEOTIDE SEQUENCE [LARGE SCALE GENOMIC DNA]</scope>
    <source>
        <strain evidence="7">SpSt-477</strain>
    </source>
</reference>
<feature type="transmembrane region" description="Helical" evidence="5">
    <location>
        <begin position="52"/>
        <end position="74"/>
    </location>
</feature>
<keyword evidence="3 5" id="KW-1133">Transmembrane helix</keyword>